<proteinExistence type="predicted"/>
<sequence length="110" mass="13262">MLQQSQPPPEPAPVRARRTTRRVTLPNEKNTGRVQERYAAYRDFPWEKIEEFLRKKWPHWKDFKPEKVNDNWQFEVPEKLTEGDRRQLTNLRNAPKRTRRPSNPDPPTST</sequence>
<feature type="compositionally biased region" description="Pro residues" evidence="1">
    <location>
        <begin position="1"/>
        <end position="12"/>
    </location>
</feature>
<comment type="caution">
    <text evidence="2">The sequence shown here is derived from an EMBL/GenBank/DDBJ whole genome shotgun (WGS) entry which is preliminary data.</text>
</comment>
<organism evidence="2 3">
    <name type="scientific">Alternaria tenuissima</name>
    <dbReference type="NCBI Taxonomy" id="119927"/>
    <lineage>
        <taxon>Eukaryota</taxon>
        <taxon>Fungi</taxon>
        <taxon>Dikarya</taxon>
        <taxon>Ascomycota</taxon>
        <taxon>Pezizomycotina</taxon>
        <taxon>Dothideomycetes</taxon>
        <taxon>Pleosporomycetidae</taxon>
        <taxon>Pleosporales</taxon>
        <taxon>Pleosporineae</taxon>
        <taxon>Pleosporaceae</taxon>
        <taxon>Alternaria</taxon>
        <taxon>Alternaria sect. Alternaria</taxon>
        <taxon>Alternaria alternata complex</taxon>
    </lineage>
</organism>
<dbReference type="EMBL" id="PDXA01000005">
    <property type="protein sequence ID" value="RYN58195.1"/>
    <property type="molecule type" value="Genomic_DNA"/>
</dbReference>
<protein>
    <submittedName>
        <fullName evidence="2">Uncharacterized protein</fullName>
    </submittedName>
</protein>
<evidence type="ECO:0000313" key="2">
    <source>
        <dbReference type="EMBL" id="RYN58195.1"/>
    </source>
</evidence>
<feature type="region of interest" description="Disordered" evidence="1">
    <location>
        <begin position="79"/>
        <end position="110"/>
    </location>
</feature>
<dbReference type="Proteomes" id="UP000292402">
    <property type="component" value="Unassembled WGS sequence"/>
</dbReference>
<accession>A0A4Q4MT65</accession>
<gene>
    <name evidence="2" type="ORF">AA0114_g2150</name>
</gene>
<evidence type="ECO:0000313" key="3">
    <source>
        <dbReference type="Proteomes" id="UP000292402"/>
    </source>
</evidence>
<feature type="region of interest" description="Disordered" evidence="1">
    <location>
        <begin position="1"/>
        <end position="31"/>
    </location>
</feature>
<dbReference type="AlphaFoldDB" id="A0A4Q4MT65"/>
<reference evidence="3" key="1">
    <citation type="journal article" date="2019" name="bioRxiv">
        <title>Genomics, evolutionary history and diagnostics of the Alternaria alternata species group including apple and Asian pear pathotypes.</title>
        <authorList>
            <person name="Armitage A.D."/>
            <person name="Cockerton H.M."/>
            <person name="Sreenivasaprasad S."/>
            <person name="Woodhall J.W."/>
            <person name="Lane C.R."/>
            <person name="Harrison R.J."/>
            <person name="Clarkson J.P."/>
        </authorList>
    </citation>
    <scope>NUCLEOTIDE SEQUENCE [LARGE SCALE GENOMIC DNA]</scope>
    <source>
        <strain evidence="3">FERA 1082</strain>
    </source>
</reference>
<evidence type="ECO:0000256" key="1">
    <source>
        <dbReference type="SAM" id="MobiDB-lite"/>
    </source>
</evidence>
<name>A0A4Q4MT65_9PLEO</name>